<dbReference type="GO" id="GO:0016459">
    <property type="term" value="C:myosin complex"/>
    <property type="evidence" value="ECO:0007669"/>
    <property type="project" value="UniProtKB-KW"/>
</dbReference>
<dbReference type="GO" id="GO:0005902">
    <property type="term" value="C:microvillus"/>
    <property type="evidence" value="ECO:0007669"/>
    <property type="project" value="TreeGrafter"/>
</dbReference>
<evidence type="ECO:0000256" key="6">
    <source>
        <dbReference type="ARBA" id="ARBA00023175"/>
    </source>
</evidence>
<dbReference type="GO" id="GO:0006897">
    <property type="term" value="P:endocytosis"/>
    <property type="evidence" value="ECO:0007669"/>
    <property type="project" value="TreeGrafter"/>
</dbReference>
<dbReference type="Gene3D" id="1.10.10.820">
    <property type="match status" value="1"/>
</dbReference>
<keyword evidence="12" id="KW-1185">Reference proteome</keyword>
<dbReference type="InterPro" id="IPR001609">
    <property type="entry name" value="Myosin_head_motor_dom-like"/>
</dbReference>
<feature type="domain" description="TH1" evidence="10">
    <location>
        <begin position="659"/>
        <end position="858"/>
    </location>
</feature>
<evidence type="ECO:0000256" key="5">
    <source>
        <dbReference type="ARBA" id="ARBA00023123"/>
    </source>
</evidence>
<keyword evidence="3" id="KW-0067">ATP-binding</keyword>
<dbReference type="PANTHER" id="PTHR13140">
    <property type="entry name" value="MYOSIN"/>
    <property type="match status" value="1"/>
</dbReference>
<protein>
    <submittedName>
        <fullName evidence="11">Uncharacterized protein</fullName>
    </submittedName>
</protein>
<dbReference type="Proteomes" id="UP000759131">
    <property type="component" value="Unassembled WGS sequence"/>
</dbReference>
<evidence type="ECO:0000259" key="9">
    <source>
        <dbReference type="PROSITE" id="PS51456"/>
    </source>
</evidence>
<comment type="similarity">
    <text evidence="1 8">Belongs to the TRAFAC class myosin-kinesin ATPase superfamily. Myosin family.</text>
</comment>
<feature type="domain" description="Myosin motor" evidence="9">
    <location>
        <begin position="1"/>
        <end position="540"/>
    </location>
</feature>
<dbReference type="GO" id="GO:0005886">
    <property type="term" value="C:plasma membrane"/>
    <property type="evidence" value="ECO:0007669"/>
    <property type="project" value="TreeGrafter"/>
</dbReference>
<evidence type="ECO:0000259" key="10">
    <source>
        <dbReference type="PROSITE" id="PS51757"/>
    </source>
</evidence>
<evidence type="ECO:0000256" key="8">
    <source>
        <dbReference type="PROSITE-ProRule" id="PRU00782"/>
    </source>
</evidence>
<keyword evidence="2" id="KW-0547">Nucleotide-binding</keyword>
<dbReference type="SMART" id="SM00242">
    <property type="entry name" value="MYSc"/>
    <property type="match status" value="1"/>
</dbReference>
<keyword evidence="4" id="KW-0446">Lipid-binding</keyword>
<accession>A0A7R9KW51</accession>
<evidence type="ECO:0000313" key="12">
    <source>
        <dbReference type="Proteomes" id="UP000759131"/>
    </source>
</evidence>
<evidence type="ECO:0000256" key="2">
    <source>
        <dbReference type="ARBA" id="ARBA00022741"/>
    </source>
</evidence>
<dbReference type="SUPFAM" id="SSF52540">
    <property type="entry name" value="P-loop containing nucleoside triphosphate hydrolases"/>
    <property type="match status" value="1"/>
</dbReference>
<dbReference type="PROSITE" id="PS51757">
    <property type="entry name" value="TH1"/>
    <property type="match status" value="1"/>
</dbReference>
<evidence type="ECO:0000256" key="4">
    <source>
        <dbReference type="ARBA" id="ARBA00023121"/>
    </source>
</evidence>
<sequence>MDINFDFKGDPLGGHVSNYLLEKSRVIGQQTGERNFHSFYQLLNGSPEGLLNKLGLKRDPSHYYYLKQGGSFKVDSINDKTDYKGVENAMRVLNFNESQSESLWKTIASILHLGNVDFKRDDNNEDIIKISDSSKKEINLIAKLLSVSETDLVKTLCHRVIAAGGEVMSKQHTQNEALYGRDSFAKAIYDRLFSHIVEQINGAIDMTKEANRRSISSGKKGAVIGVLDIYGFEIFDNNSFEQFCINYCNEKLQQLFIELVLKQEQEEYQREGIEWQHIDYFNNAIICNLVEESHKGMLAIVDEACLNVGKITDELLLENMDKKLAKHKHYTSRRVNPSDKTLTHHRDFRVKHYAGDVNYSIIGFIDKNKDSLFQDFKRLLFNSSDKVVKDLFPEGSQQLTAVNKRPVTAGSMFKTSMIALVKNLMSKEPYYVRCIKPNEQKSPVMFDEERVRHQVAYLGLLENVRVRRAGFAYRMAYERFLRRYKMLSARTWPNYRNGTDRDGCKVLIDENRFTNDVKYGKTKIFVRSPQTIASLETERTKLLQNIVIFLQKLWRGALARQRYKKMKALMVIMAYYRRYKVNKYVVQICHLYKNVRNLRDYGKSLPWPTPPAYLRNNPGISQMRGIYLKWRAYMVLKKFPREEWPQMQLKIIAAEAFKGKRRDWGFAGKWEGNYLDKAAESYDYGKFSSAFTKLTLGDSIGCRKVLFSAYIRKINRFNKSADRAVVITNNYIHKFDIKKTAPMSKPTPIDAITGISVSSGLDQLVVIHLREGNDIVFSLINLKDNQNSNINRVGELVAVILHQYYLIHKRELQVRVGTPVHCKLGKKDKIVNIDSNANQPTVMFKKISNDSLSLLWPNIMNGNNH</sequence>
<dbReference type="OrthoDB" id="6108017at2759"/>
<dbReference type="FunFam" id="1.10.10.820:FF:000001">
    <property type="entry name" value="Myosin heavy chain"/>
    <property type="match status" value="1"/>
</dbReference>
<dbReference type="Gene3D" id="1.20.5.4820">
    <property type="match status" value="1"/>
</dbReference>
<dbReference type="Gene3D" id="1.20.58.530">
    <property type="match status" value="1"/>
</dbReference>
<dbReference type="PANTHER" id="PTHR13140:SF713">
    <property type="entry name" value="UNCONVENTIONAL MYOSIN ID"/>
    <property type="match status" value="1"/>
</dbReference>
<dbReference type="GO" id="GO:0005737">
    <property type="term" value="C:cytoplasm"/>
    <property type="evidence" value="ECO:0007669"/>
    <property type="project" value="TreeGrafter"/>
</dbReference>
<name>A0A7R9KW51_9ACAR</name>
<keyword evidence="5 8" id="KW-0518">Myosin</keyword>
<dbReference type="InterPro" id="IPR010926">
    <property type="entry name" value="Myosin_TH1"/>
</dbReference>
<dbReference type="GO" id="GO:0009888">
    <property type="term" value="P:tissue development"/>
    <property type="evidence" value="ECO:0007669"/>
    <property type="project" value="UniProtKB-ARBA"/>
</dbReference>
<dbReference type="Gene3D" id="1.20.120.720">
    <property type="entry name" value="Myosin VI head, motor domain, U50 subdomain"/>
    <property type="match status" value="1"/>
</dbReference>
<dbReference type="GO" id="GO:0030048">
    <property type="term" value="P:actin filament-based movement"/>
    <property type="evidence" value="ECO:0007669"/>
    <property type="project" value="TreeGrafter"/>
</dbReference>
<dbReference type="GO" id="GO:0051015">
    <property type="term" value="F:actin filament binding"/>
    <property type="evidence" value="ECO:0007669"/>
    <property type="project" value="TreeGrafter"/>
</dbReference>
<dbReference type="AlphaFoldDB" id="A0A7R9KW51"/>
<evidence type="ECO:0000256" key="3">
    <source>
        <dbReference type="ARBA" id="ARBA00022840"/>
    </source>
</evidence>
<dbReference type="InterPro" id="IPR027417">
    <property type="entry name" value="P-loop_NTPase"/>
</dbReference>
<evidence type="ECO:0000313" key="11">
    <source>
        <dbReference type="EMBL" id="CAD7629415.1"/>
    </source>
</evidence>
<dbReference type="GO" id="GO:0005524">
    <property type="term" value="F:ATP binding"/>
    <property type="evidence" value="ECO:0007669"/>
    <property type="project" value="UniProtKB-KW"/>
</dbReference>
<dbReference type="GO" id="GO:0007015">
    <property type="term" value="P:actin filament organization"/>
    <property type="evidence" value="ECO:0007669"/>
    <property type="project" value="TreeGrafter"/>
</dbReference>
<dbReference type="PRINTS" id="PR00193">
    <property type="entry name" value="MYOSINHEAVY"/>
</dbReference>
<feature type="region of interest" description="Actin-binding" evidence="8">
    <location>
        <begin position="417"/>
        <end position="439"/>
    </location>
</feature>
<dbReference type="FunFam" id="1.20.58.530:FF:000004">
    <property type="entry name" value="Unconventional myosin ID"/>
    <property type="match status" value="1"/>
</dbReference>
<dbReference type="GO" id="GO:0000146">
    <property type="term" value="F:microfilament motor activity"/>
    <property type="evidence" value="ECO:0007669"/>
    <property type="project" value="TreeGrafter"/>
</dbReference>
<organism evidence="11">
    <name type="scientific">Medioppia subpectinata</name>
    <dbReference type="NCBI Taxonomy" id="1979941"/>
    <lineage>
        <taxon>Eukaryota</taxon>
        <taxon>Metazoa</taxon>
        <taxon>Ecdysozoa</taxon>
        <taxon>Arthropoda</taxon>
        <taxon>Chelicerata</taxon>
        <taxon>Arachnida</taxon>
        <taxon>Acari</taxon>
        <taxon>Acariformes</taxon>
        <taxon>Sarcoptiformes</taxon>
        <taxon>Oribatida</taxon>
        <taxon>Brachypylina</taxon>
        <taxon>Oppioidea</taxon>
        <taxon>Oppiidae</taxon>
        <taxon>Medioppia</taxon>
    </lineage>
</organism>
<dbReference type="Pfam" id="PF00063">
    <property type="entry name" value="Myosin_head"/>
    <property type="match status" value="1"/>
</dbReference>
<dbReference type="GO" id="GO:0005546">
    <property type="term" value="F:phosphatidylinositol-4,5-bisphosphate binding"/>
    <property type="evidence" value="ECO:0007669"/>
    <property type="project" value="UniProtKB-ARBA"/>
</dbReference>
<evidence type="ECO:0000256" key="7">
    <source>
        <dbReference type="ARBA" id="ARBA00023203"/>
    </source>
</evidence>
<proteinExistence type="inferred from homology"/>
<dbReference type="EMBL" id="OC861393">
    <property type="protein sequence ID" value="CAD7629415.1"/>
    <property type="molecule type" value="Genomic_DNA"/>
</dbReference>
<evidence type="ECO:0000256" key="1">
    <source>
        <dbReference type="ARBA" id="ARBA00008314"/>
    </source>
</evidence>
<keyword evidence="7 8" id="KW-0009">Actin-binding</keyword>
<dbReference type="Pfam" id="PF06017">
    <property type="entry name" value="Myosin_TH1"/>
    <property type="match status" value="1"/>
</dbReference>
<gene>
    <name evidence="11" type="ORF">OSB1V03_LOCUS9832</name>
</gene>
<reference evidence="11" key="1">
    <citation type="submission" date="2020-11" db="EMBL/GenBank/DDBJ databases">
        <authorList>
            <person name="Tran Van P."/>
        </authorList>
    </citation>
    <scope>NUCLEOTIDE SEQUENCE</scope>
</reference>
<dbReference type="GO" id="GO:0007368">
    <property type="term" value="P:determination of left/right symmetry"/>
    <property type="evidence" value="ECO:0007669"/>
    <property type="project" value="UniProtKB-ARBA"/>
</dbReference>
<dbReference type="EMBL" id="CAJPIZ010006818">
    <property type="protein sequence ID" value="CAG2109845.1"/>
    <property type="molecule type" value="Genomic_DNA"/>
</dbReference>
<dbReference type="PROSITE" id="PS51456">
    <property type="entry name" value="MYOSIN_MOTOR"/>
    <property type="match status" value="1"/>
</dbReference>
<keyword evidence="6" id="KW-0505">Motor protein</keyword>
<dbReference type="PROSITE" id="PS50096">
    <property type="entry name" value="IQ"/>
    <property type="match status" value="1"/>
</dbReference>
<comment type="caution">
    <text evidence="8">Lacks conserved residue(s) required for the propagation of feature annotation.</text>
</comment>